<keyword evidence="2 5" id="KW-0812">Transmembrane</keyword>
<evidence type="ECO:0000256" key="1">
    <source>
        <dbReference type="ARBA" id="ARBA00004141"/>
    </source>
</evidence>
<feature type="transmembrane region" description="Helical" evidence="5">
    <location>
        <begin position="48"/>
        <end position="65"/>
    </location>
</feature>
<dbReference type="InterPro" id="IPR032808">
    <property type="entry name" value="DoxX"/>
</dbReference>
<keyword evidence="3 5" id="KW-1133">Transmembrane helix</keyword>
<evidence type="ECO:0000313" key="6">
    <source>
        <dbReference type="EMBL" id="MFD1845025.1"/>
    </source>
</evidence>
<evidence type="ECO:0000256" key="5">
    <source>
        <dbReference type="SAM" id="Phobius"/>
    </source>
</evidence>
<sequence>MQTNRMELVWVALAAVLAFFFVRAGIEKVMGDPAALLPFQESGLPGWTVYLTAAGEFIGSAALFVPRVRSLGAVLLVLVMIGAAVTNIVNGDVGYVWTNVLLGGGALVLAWQGRSHLLGNMGRREHPRVQ</sequence>
<organism evidence="6 7">
    <name type="scientific">Arthrobacter flavus</name>
    <dbReference type="NCBI Taxonomy" id="95172"/>
    <lineage>
        <taxon>Bacteria</taxon>
        <taxon>Bacillati</taxon>
        <taxon>Actinomycetota</taxon>
        <taxon>Actinomycetes</taxon>
        <taxon>Micrococcales</taxon>
        <taxon>Micrococcaceae</taxon>
        <taxon>Arthrobacter</taxon>
    </lineage>
</organism>
<keyword evidence="4 5" id="KW-0472">Membrane</keyword>
<accession>A0ABW4Q310</accession>
<dbReference type="Proteomes" id="UP001597307">
    <property type="component" value="Unassembled WGS sequence"/>
</dbReference>
<dbReference type="RefSeq" id="WP_343876990.1">
    <property type="nucleotide sequence ID" value="NZ_BAAAIJ010000001.1"/>
</dbReference>
<comment type="caution">
    <text evidence="6">The sequence shown here is derived from an EMBL/GenBank/DDBJ whole genome shotgun (WGS) entry which is preliminary data.</text>
</comment>
<evidence type="ECO:0000313" key="7">
    <source>
        <dbReference type="Proteomes" id="UP001597307"/>
    </source>
</evidence>
<feature type="transmembrane region" description="Helical" evidence="5">
    <location>
        <begin position="95"/>
        <end position="113"/>
    </location>
</feature>
<proteinExistence type="predicted"/>
<keyword evidence="7" id="KW-1185">Reference proteome</keyword>
<dbReference type="Pfam" id="PF13564">
    <property type="entry name" value="DoxX_2"/>
    <property type="match status" value="1"/>
</dbReference>
<evidence type="ECO:0000256" key="4">
    <source>
        <dbReference type="ARBA" id="ARBA00023136"/>
    </source>
</evidence>
<evidence type="ECO:0000256" key="2">
    <source>
        <dbReference type="ARBA" id="ARBA00022692"/>
    </source>
</evidence>
<name>A0ABW4Q310_9MICC</name>
<reference evidence="7" key="1">
    <citation type="journal article" date="2019" name="Int. J. Syst. Evol. Microbiol.">
        <title>The Global Catalogue of Microorganisms (GCM) 10K type strain sequencing project: providing services to taxonomists for standard genome sequencing and annotation.</title>
        <authorList>
            <consortium name="The Broad Institute Genomics Platform"/>
            <consortium name="The Broad Institute Genome Sequencing Center for Infectious Disease"/>
            <person name="Wu L."/>
            <person name="Ma J."/>
        </authorList>
    </citation>
    <scope>NUCLEOTIDE SEQUENCE [LARGE SCALE GENOMIC DNA]</scope>
    <source>
        <strain evidence="7">JCM 11496</strain>
    </source>
</reference>
<dbReference type="EMBL" id="JBHUGA010000001">
    <property type="protein sequence ID" value="MFD1845025.1"/>
    <property type="molecule type" value="Genomic_DNA"/>
</dbReference>
<feature type="transmembrane region" description="Helical" evidence="5">
    <location>
        <begin position="72"/>
        <end position="89"/>
    </location>
</feature>
<gene>
    <name evidence="6" type="ORF">ACFSFX_00215</name>
</gene>
<evidence type="ECO:0000256" key="3">
    <source>
        <dbReference type="ARBA" id="ARBA00022989"/>
    </source>
</evidence>
<comment type="subcellular location">
    <subcellularLocation>
        <location evidence="1">Membrane</location>
        <topology evidence="1">Multi-pass membrane protein</topology>
    </subcellularLocation>
</comment>
<protein>
    <submittedName>
        <fullName evidence="6">DoxX family protein</fullName>
    </submittedName>
</protein>